<reference evidence="1" key="3">
    <citation type="submission" date="2020-02" db="EMBL/GenBank/DDBJ databases">
        <authorList>
            <person name="Matsumoto Y."/>
            <person name="Motooka D."/>
            <person name="Nakamura S."/>
        </authorList>
    </citation>
    <scope>NUCLEOTIDE SEQUENCE</scope>
    <source>
        <strain evidence="1">JCM 18113</strain>
    </source>
</reference>
<evidence type="ECO:0008006" key="5">
    <source>
        <dbReference type="Google" id="ProtNLM"/>
    </source>
</evidence>
<reference evidence="2 3" key="1">
    <citation type="submission" date="2017-02" db="EMBL/GenBank/DDBJ databases">
        <title>The new phylogeny of genus Mycobacterium.</title>
        <authorList>
            <person name="Tortoli E."/>
            <person name="Trovato A."/>
            <person name="Cirillo D.M."/>
        </authorList>
    </citation>
    <scope>NUCLEOTIDE SEQUENCE [LARGE SCALE GENOMIC DNA]</scope>
    <source>
        <strain evidence="2 3">DSM 45255</strain>
    </source>
</reference>
<evidence type="ECO:0000313" key="3">
    <source>
        <dbReference type="Proteomes" id="UP000192760"/>
    </source>
</evidence>
<dbReference type="EMBL" id="AP022590">
    <property type="protein sequence ID" value="BBY39770.1"/>
    <property type="molecule type" value="Genomic_DNA"/>
</dbReference>
<organism evidence="2 3">
    <name type="scientific">Mycobacterium mantenii</name>
    <dbReference type="NCBI Taxonomy" id="560555"/>
    <lineage>
        <taxon>Bacteria</taxon>
        <taxon>Bacillati</taxon>
        <taxon>Actinomycetota</taxon>
        <taxon>Actinomycetes</taxon>
        <taxon>Mycobacteriales</taxon>
        <taxon>Mycobacteriaceae</taxon>
        <taxon>Mycobacterium</taxon>
        <taxon>Mycobacterium avium complex (MAC)</taxon>
    </lineage>
</organism>
<sequence>MINGTFDPSRYRWKEVTGRPGSRHKIRHDYTILGYDRGAATLDMVVRWQGDGGHCPIHRHAAATSVIVLDGEQHLWDVENDGSVGNHRFRRAGDYALTGNDQKPHLERGGDNGGLVYFGARPDSPTGLLYEIYDADMNVVAQITIDSLVADFGAEQVSG</sequence>
<dbReference type="AlphaFoldDB" id="A0A1X0FZ18"/>
<accession>A0A1X0FZ18</accession>
<dbReference type="EMBL" id="MVHW01000008">
    <property type="protein sequence ID" value="ORB06738.1"/>
    <property type="molecule type" value="Genomic_DNA"/>
</dbReference>
<dbReference type="Proteomes" id="UP000192760">
    <property type="component" value="Unassembled WGS sequence"/>
</dbReference>
<evidence type="ECO:0000313" key="1">
    <source>
        <dbReference type="EMBL" id="BBY39770.1"/>
    </source>
</evidence>
<dbReference type="SUPFAM" id="SSF51182">
    <property type="entry name" value="RmlC-like cupins"/>
    <property type="match status" value="1"/>
</dbReference>
<dbReference type="Gene3D" id="2.60.120.10">
    <property type="entry name" value="Jelly Rolls"/>
    <property type="match status" value="1"/>
</dbReference>
<dbReference type="RefSeq" id="WP_083094715.1">
    <property type="nucleotide sequence ID" value="NZ_AP022590.1"/>
</dbReference>
<reference evidence="1 4" key="2">
    <citation type="journal article" date="2019" name="Emerg. Microbes Infect.">
        <title>Comprehensive subspecies identification of 175 nontuberculous mycobacteria species based on 7547 genomic profiles.</title>
        <authorList>
            <person name="Matsumoto Y."/>
            <person name="Kinjo T."/>
            <person name="Motooka D."/>
            <person name="Nabeya D."/>
            <person name="Jung N."/>
            <person name="Uechi K."/>
            <person name="Horii T."/>
            <person name="Iida T."/>
            <person name="Fujita J."/>
            <person name="Nakamura S."/>
        </authorList>
    </citation>
    <scope>NUCLEOTIDE SEQUENCE [LARGE SCALE GENOMIC DNA]</scope>
    <source>
        <strain evidence="1 4">JCM 18113</strain>
    </source>
</reference>
<name>A0A1X0FZ18_MYCNT</name>
<gene>
    <name evidence="2" type="ORF">BST30_10025</name>
    <name evidence="1" type="ORF">MMAN_39040</name>
</gene>
<dbReference type="InterPro" id="IPR011051">
    <property type="entry name" value="RmlC_Cupin_sf"/>
</dbReference>
<dbReference type="Proteomes" id="UP000465812">
    <property type="component" value="Chromosome"/>
</dbReference>
<keyword evidence="4" id="KW-1185">Reference proteome</keyword>
<dbReference type="InterPro" id="IPR014710">
    <property type="entry name" value="RmlC-like_jellyroll"/>
</dbReference>
<dbReference type="STRING" id="560555.BST30_10025"/>
<evidence type="ECO:0000313" key="2">
    <source>
        <dbReference type="EMBL" id="ORB06738.1"/>
    </source>
</evidence>
<protein>
    <recommendedName>
        <fullName evidence="5">ChrR-like cupin domain-containing protein</fullName>
    </recommendedName>
</protein>
<proteinExistence type="predicted"/>
<evidence type="ECO:0000313" key="4">
    <source>
        <dbReference type="Proteomes" id="UP000465812"/>
    </source>
</evidence>